<dbReference type="HAMAP" id="MF_00209">
    <property type="entry name" value="Inorganic_PPase"/>
    <property type="match status" value="1"/>
</dbReference>
<evidence type="ECO:0000256" key="4">
    <source>
        <dbReference type="ARBA" id="ARBA00022801"/>
    </source>
</evidence>
<feature type="binding site" evidence="7">
    <location>
        <position position="68"/>
    </location>
    <ligand>
        <name>Mg(2+)</name>
        <dbReference type="ChEBI" id="CHEBI:18420"/>
        <label>2</label>
    </ligand>
</feature>
<evidence type="ECO:0000256" key="3">
    <source>
        <dbReference type="ARBA" id="ARBA00022723"/>
    </source>
</evidence>
<dbReference type="NCBIfam" id="NF002317">
    <property type="entry name" value="PRK01250.1"/>
    <property type="match status" value="1"/>
</dbReference>
<dbReference type="FunFam" id="3.90.80.10:FF:000003">
    <property type="entry name" value="Inorganic pyrophosphatase"/>
    <property type="match status" value="1"/>
</dbReference>
<dbReference type="GO" id="GO:0005737">
    <property type="term" value="C:cytoplasm"/>
    <property type="evidence" value="ECO:0007669"/>
    <property type="project" value="UniProtKB-SubCell"/>
</dbReference>
<dbReference type="SUPFAM" id="SSF50324">
    <property type="entry name" value="Inorganic pyrophosphatase"/>
    <property type="match status" value="1"/>
</dbReference>
<evidence type="ECO:0000256" key="7">
    <source>
        <dbReference type="HAMAP-Rule" id="MF_00209"/>
    </source>
</evidence>
<organism evidence="8 9">
    <name type="scientific">Thermoproteota archaeon</name>
    <dbReference type="NCBI Taxonomy" id="2056631"/>
    <lineage>
        <taxon>Archaea</taxon>
        <taxon>Thermoproteota</taxon>
    </lineage>
</organism>
<feature type="binding site" evidence="7">
    <location>
        <position position="68"/>
    </location>
    <ligand>
        <name>Mg(2+)</name>
        <dbReference type="ChEBI" id="CHEBI:18420"/>
        <label>1</label>
    </ligand>
</feature>
<dbReference type="GO" id="GO:0000287">
    <property type="term" value="F:magnesium ion binding"/>
    <property type="evidence" value="ECO:0007669"/>
    <property type="project" value="UniProtKB-UniRule"/>
</dbReference>
<evidence type="ECO:0000256" key="5">
    <source>
        <dbReference type="ARBA" id="ARBA00022842"/>
    </source>
</evidence>
<keyword evidence="3 7" id="KW-0479">Metal-binding</keyword>
<protein>
    <recommendedName>
        <fullName evidence="7">Inorganic pyrophosphatase</fullName>
        <ecNumber evidence="7">3.6.1.1</ecNumber>
    </recommendedName>
    <alternativeName>
        <fullName evidence="7">Pyrophosphate phospho-hydrolase</fullName>
        <shortName evidence="7">PPase</shortName>
    </alternativeName>
</protein>
<comment type="catalytic activity">
    <reaction evidence="6 7">
        <text>diphosphate + H2O = 2 phosphate + H(+)</text>
        <dbReference type="Rhea" id="RHEA:24576"/>
        <dbReference type="ChEBI" id="CHEBI:15377"/>
        <dbReference type="ChEBI" id="CHEBI:15378"/>
        <dbReference type="ChEBI" id="CHEBI:33019"/>
        <dbReference type="ChEBI" id="CHEBI:43474"/>
        <dbReference type="EC" id="3.6.1.1"/>
    </reaction>
</comment>
<accession>A0A497EZL7</accession>
<reference evidence="8 9" key="1">
    <citation type="submission" date="2018-06" db="EMBL/GenBank/DDBJ databases">
        <title>Extensive metabolic versatility and redundancy in microbially diverse, dynamic hydrothermal sediments.</title>
        <authorList>
            <person name="Dombrowski N."/>
            <person name="Teske A."/>
            <person name="Baker B.J."/>
        </authorList>
    </citation>
    <scope>NUCLEOTIDE SEQUENCE [LARGE SCALE GENOMIC DNA]</scope>
    <source>
        <strain evidence="8">B20_G2</strain>
    </source>
</reference>
<dbReference type="GO" id="GO:0004427">
    <property type="term" value="F:inorganic diphosphate phosphatase activity"/>
    <property type="evidence" value="ECO:0007669"/>
    <property type="project" value="UniProtKB-UniRule"/>
</dbReference>
<comment type="cofactor">
    <cofactor evidence="1 7">
        <name>Mg(2+)</name>
        <dbReference type="ChEBI" id="CHEBI:18420"/>
    </cofactor>
</comment>
<dbReference type="Gene3D" id="3.90.80.10">
    <property type="entry name" value="Inorganic pyrophosphatase"/>
    <property type="match status" value="1"/>
</dbReference>
<proteinExistence type="inferred from homology"/>
<keyword evidence="5 7" id="KW-0460">Magnesium</keyword>
<feature type="binding site" evidence="7">
    <location>
        <position position="53"/>
    </location>
    <ligand>
        <name>substrate</name>
    </ligand>
</feature>
<feature type="binding site" evidence="7">
    <location>
        <position position="100"/>
    </location>
    <ligand>
        <name>Mg(2+)</name>
        <dbReference type="ChEBI" id="CHEBI:18420"/>
        <label>1</label>
    </ligand>
</feature>
<dbReference type="GO" id="GO:0006796">
    <property type="term" value="P:phosphate-containing compound metabolic process"/>
    <property type="evidence" value="ECO:0007669"/>
    <property type="project" value="InterPro"/>
</dbReference>
<comment type="caution">
    <text evidence="8">The sequence shown here is derived from an EMBL/GenBank/DDBJ whole genome shotgun (WGS) entry which is preliminary data.</text>
</comment>
<evidence type="ECO:0000256" key="2">
    <source>
        <dbReference type="ARBA" id="ARBA00022490"/>
    </source>
</evidence>
<feature type="binding site" evidence="7">
    <location>
        <position position="63"/>
    </location>
    <ligand>
        <name>Mg(2+)</name>
        <dbReference type="ChEBI" id="CHEBI:18420"/>
        <label>1</label>
    </ligand>
</feature>
<keyword evidence="4 7" id="KW-0378">Hydrolase</keyword>
<name>A0A497EZL7_9CREN</name>
<comment type="subunit">
    <text evidence="7">Homohexamer.</text>
</comment>
<evidence type="ECO:0000256" key="1">
    <source>
        <dbReference type="ARBA" id="ARBA00001946"/>
    </source>
</evidence>
<dbReference type="EC" id="3.6.1.1" evidence="7"/>
<dbReference type="PANTHER" id="PTHR10286">
    <property type="entry name" value="INORGANIC PYROPHOSPHATASE"/>
    <property type="match status" value="1"/>
</dbReference>
<dbReference type="Proteomes" id="UP000269499">
    <property type="component" value="Unassembled WGS sequence"/>
</dbReference>
<feature type="binding site" evidence="7">
    <location>
        <position position="139"/>
    </location>
    <ligand>
        <name>substrate</name>
    </ligand>
</feature>
<dbReference type="AlphaFoldDB" id="A0A497EZL7"/>
<evidence type="ECO:0000256" key="6">
    <source>
        <dbReference type="ARBA" id="ARBA00047820"/>
    </source>
</evidence>
<comment type="function">
    <text evidence="7">Catalyzes the hydrolysis of inorganic pyrophosphate (PPi) forming two phosphate ions.</text>
</comment>
<dbReference type="CDD" id="cd00412">
    <property type="entry name" value="pyrophosphatase"/>
    <property type="match status" value="1"/>
</dbReference>
<gene>
    <name evidence="7" type="primary">ppa</name>
    <name evidence="8" type="ORF">DRJ26_04165</name>
</gene>
<sequence length="178" mass="20009">MASIPPGPNPPGELYVVVEIPKGSKVKYEFKFEMSIIAVDRILFTAMAYPYNYGIIPGTLMPDGDPLDALIIVNEAFIPGSLIKVRPIGALEMEDEAGIDHKLITVPSSDVDPSAENIKDISDLSTATLNQIKHFFEHYKDLEPGKWSRVRRFLGVEEAMKMVLEAMKRYEDHKHEIH</sequence>
<feature type="binding site" evidence="7">
    <location>
        <position position="41"/>
    </location>
    <ligand>
        <name>substrate</name>
    </ligand>
</feature>
<comment type="similarity">
    <text evidence="7">Belongs to the PPase family.</text>
</comment>
<comment type="subcellular location">
    <subcellularLocation>
        <location evidence="7">Cytoplasm</location>
    </subcellularLocation>
</comment>
<keyword evidence="2 7" id="KW-0963">Cytoplasm</keyword>
<evidence type="ECO:0000313" key="9">
    <source>
        <dbReference type="Proteomes" id="UP000269499"/>
    </source>
</evidence>
<dbReference type="PROSITE" id="PS00387">
    <property type="entry name" value="PPASE"/>
    <property type="match status" value="1"/>
</dbReference>
<dbReference type="Pfam" id="PF00719">
    <property type="entry name" value="Pyrophosphatase"/>
    <property type="match status" value="1"/>
</dbReference>
<dbReference type="InterPro" id="IPR036649">
    <property type="entry name" value="Pyrophosphatase_sf"/>
</dbReference>
<dbReference type="EMBL" id="QMRA01000095">
    <property type="protein sequence ID" value="RLE52843.1"/>
    <property type="molecule type" value="Genomic_DNA"/>
</dbReference>
<evidence type="ECO:0000313" key="8">
    <source>
        <dbReference type="EMBL" id="RLE52843.1"/>
    </source>
</evidence>
<dbReference type="InterPro" id="IPR008162">
    <property type="entry name" value="Pyrophosphatase"/>
</dbReference>
<feature type="binding site" evidence="7">
    <location>
        <position position="27"/>
    </location>
    <ligand>
        <name>substrate</name>
    </ligand>
</feature>